<evidence type="ECO:0000313" key="2">
    <source>
        <dbReference type="Proteomes" id="UP000249324"/>
    </source>
</evidence>
<sequence length="213" mass="23066">MTGVVFDVIGGPAVTLSDFQLVIAGYTARDQDALRAHVKELAAIGIPEPESVPSFCPIPAGLLTHSAEITVAGARTSGEAEPVLVRHDGRLYLTVGSDHTDRDLQRTSLFEAKAACAKPVSRVVVPLSPDVDWDSIELASRCDGHRYQEGRLTELLPPVETLERFPADGDVVLFCGTLPLLDGQFVAGHEWEMTLAMPHQQPLSVAYRVTQRT</sequence>
<comment type="caution">
    <text evidence="1">The sequence shown here is derived from an EMBL/GenBank/DDBJ whole genome shotgun (WGS) entry which is preliminary data.</text>
</comment>
<protein>
    <submittedName>
        <fullName evidence="1">DUF2848 family protein</fullName>
    </submittedName>
</protein>
<proteinExistence type="predicted"/>
<reference evidence="1 2" key="1">
    <citation type="journal article" date="2021" name="BMC Genomics">
        <title>Genome-resolved metagenome and metatranscriptome analyses of thermophilic composting reveal key bacterial players and their metabolic interactions.</title>
        <authorList>
            <person name="Braga L.P.P."/>
            <person name="Pereira R.V."/>
            <person name="Martins L.F."/>
            <person name="Moura L.M.S."/>
            <person name="Sanchez F.B."/>
            <person name="Patane J.S.L."/>
            <person name="da Silva A.M."/>
            <person name="Setubal J.C."/>
        </authorList>
    </citation>
    <scope>NUCLEOTIDE SEQUENCE [LARGE SCALE GENOMIC DNA]</scope>
    <source>
        <strain evidence="1">ZC4RG45</strain>
    </source>
</reference>
<name>A0ABD6FCV7_9PSEU</name>
<evidence type="ECO:0000313" key="1">
    <source>
        <dbReference type="EMBL" id="MFO7191233.1"/>
    </source>
</evidence>
<dbReference type="InterPro" id="IPR036663">
    <property type="entry name" value="Fumarylacetoacetase_C_sf"/>
</dbReference>
<dbReference type="Pfam" id="PF11010">
    <property type="entry name" value="DUF2848"/>
    <property type="match status" value="1"/>
</dbReference>
<accession>A0ABD6FCV7</accession>
<organism evidence="1 2">
    <name type="scientific">Thermocrispum agreste</name>
    <dbReference type="NCBI Taxonomy" id="37925"/>
    <lineage>
        <taxon>Bacteria</taxon>
        <taxon>Bacillati</taxon>
        <taxon>Actinomycetota</taxon>
        <taxon>Actinomycetes</taxon>
        <taxon>Pseudonocardiales</taxon>
        <taxon>Pseudonocardiaceae</taxon>
        <taxon>Thermocrispum</taxon>
    </lineage>
</organism>
<dbReference type="InterPro" id="IPR021269">
    <property type="entry name" value="DUF2848"/>
</dbReference>
<dbReference type="EMBL" id="QGUI02000020">
    <property type="protein sequence ID" value="MFO7191233.1"/>
    <property type="molecule type" value="Genomic_DNA"/>
</dbReference>
<dbReference type="Proteomes" id="UP000249324">
    <property type="component" value="Unassembled WGS sequence"/>
</dbReference>
<dbReference type="SUPFAM" id="SSF56529">
    <property type="entry name" value="FAH"/>
    <property type="match status" value="1"/>
</dbReference>
<dbReference type="AlphaFoldDB" id="A0ABD6FCV7"/>
<gene>
    <name evidence="1" type="ORF">DIU77_003195</name>
</gene>